<accession>A0A383CFZ7</accession>
<reference evidence="3" key="1">
    <citation type="submission" date="2018-05" db="EMBL/GenBank/DDBJ databases">
        <authorList>
            <person name="Lanie J.A."/>
            <person name="Ng W.-L."/>
            <person name="Kazmierczak K.M."/>
            <person name="Andrzejewski T.M."/>
            <person name="Davidsen T.M."/>
            <person name="Wayne K.J."/>
            <person name="Tettelin H."/>
            <person name="Glass J.I."/>
            <person name="Rusch D."/>
            <person name="Podicherti R."/>
            <person name="Tsui H.-C.T."/>
            <person name="Winkler M.E."/>
        </authorList>
    </citation>
    <scope>NUCLEOTIDE SEQUENCE</scope>
</reference>
<keyword evidence="1" id="KW-0472">Membrane</keyword>
<feature type="non-terminal residue" evidence="3">
    <location>
        <position position="89"/>
    </location>
</feature>
<feature type="transmembrane region" description="Helical" evidence="1">
    <location>
        <begin position="6"/>
        <end position="25"/>
    </location>
</feature>
<dbReference type="AlphaFoldDB" id="A0A383CFZ7"/>
<organism evidence="3">
    <name type="scientific">marine metagenome</name>
    <dbReference type="NCBI Taxonomy" id="408172"/>
    <lineage>
        <taxon>unclassified sequences</taxon>
        <taxon>metagenomes</taxon>
        <taxon>ecological metagenomes</taxon>
    </lineage>
</organism>
<evidence type="ECO:0000259" key="2">
    <source>
        <dbReference type="Pfam" id="PF16491"/>
    </source>
</evidence>
<sequence>MNIYLTIIIAALLFEFFLYNLSRFLDLKSLSTKLPAEFNGYYSPDEYARSQKYLKENTRFSYFTSAFDLLLILLIIFWGGFNMVDLWIR</sequence>
<feature type="domain" description="CAAX prenyl protease 1 N-terminal" evidence="2">
    <location>
        <begin position="30"/>
        <end position="88"/>
    </location>
</feature>
<proteinExistence type="predicted"/>
<keyword evidence="1" id="KW-0812">Transmembrane</keyword>
<gene>
    <name evidence="3" type="ORF">METZ01_LOCUS483837</name>
</gene>
<dbReference type="Pfam" id="PF16491">
    <property type="entry name" value="Peptidase_M48_N"/>
    <property type="match status" value="1"/>
</dbReference>
<feature type="transmembrane region" description="Helical" evidence="1">
    <location>
        <begin position="60"/>
        <end position="81"/>
    </location>
</feature>
<dbReference type="EMBL" id="UINC01208444">
    <property type="protein sequence ID" value="SVE30983.1"/>
    <property type="molecule type" value="Genomic_DNA"/>
</dbReference>
<dbReference type="InterPro" id="IPR032456">
    <property type="entry name" value="Peptidase_M48_N"/>
</dbReference>
<evidence type="ECO:0000256" key="1">
    <source>
        <dbReference type="SAM" id="Phobius"/>
    </source>
</evidence>
<protein>
    <recommendedName>
        <fullName evidence="2">CAAX prenyl protease 1 N-terminal domain-containing protein</fullName>
    </recommendedName>
</protein>
<name>A0A383CFZ7_9ZZZZ</name>
<keyword evidence="1" id="KW-1133">Transmembrane helix</keyword>
<evidence type="ECO:0000313" key="3">
    <source>
        <dbReference type="EMBL" id="SVE30983.1"/>
    </source>
</evidence>